<feature type="repeat" description="ANK" evidence="3">
    <location>
        <begin position="530"/>
        <end position="559"/>
    </location>
</feature>
<accession>A0A9X0AIA4</accession>
<evidence type="ECO:0000256" key="2">
    <source>
        <dbReference type="ARBA" id="ARBA00023043"/>
    </source>
</evidence>
<sequence>MDTWNRCFIISPIGEPYILDDCRFKFLKYAADNWMTHYEKSPGNIDLQTIVDICSPTIRRSIWFQACLGGEYPPKHFQNIAYTISNSLKANDFEETRAMSTLMVASCLGFLDIAKTLLTTPLSHSEICQYWNNKTALSFAIINGDYKMTELLISAGANIDDNDSNGEVQSALEVAVEHKQSNIIYLLLDNKAGTHAALITAAREYFVHWQPGIFGLILARKGALVPHLRARLLEIAISMHNPTDVVRAIYFVQECPHEPSVSETMSSPLFLVLSRDPPNIDACSLIINDSAIHDIDNCWRSNGSSSSGVYFIASLGEVRLLKLLTARGASLDMDSNGSAFYQAVNSGNVECVKFFIEEDPGISTLYINGNINYSPILNAVEKGNHNMVRYLIEHGADASRGIGHWSGFEKELYYFTILTAVEMGKTPKSSGIVKRDTRQTLIDLSIQQIEELIGYGFDINCEVRGGIFLSHAASSGNLDRVKWLIDHGANVDGHFSGGRSILSSPLMEAIWGCDGPSSGYKVCNGPIVASSVHLAIIKDDVEVLRILLEHNADVNLQGDKYGIPLKEATANGQVNLMRLLVSHGADVNAIGQGIPVLHEAIFNRQLEAVAALLDLGAYINIIDYVRGTPLQLAEAMHYPEMVSLLQRRGAIEVCNLKSAGTSYFCRQARGHTSTASLVLSRKEIETPDSDVFSRRRSVALQTWATYGFDYHGEEFVSIFSEGGFFDDVSKLCLGSGEGKGEEGAEKGSDDESSAALTQPR</sequence>
<dbReference type="PROSITE" id="PS50297">
    <property type="entry name" value="ANK_REP_REGION"/>
    <property type="match status" value="5"/>
</dbReference>
<dbReference type="OrthoDB" id="163438at2759"/>
<dbReference type="EMBL" id="JAPEIS010000009">
    <property type="protein sequence ID" value="KAJ8063321.1"/>
    <property type="molecule type" value="Genomic_DNA"/>
</dbReference>
<reference evidence="5" key="1">
    <citation type="submission" date="2022-11" db="EMBL/GenBank/DDBJ databases">
        <title>Genome Resource of Sclerotinia nivalis Strain SnTB1, a Plant Pathogen Isolated from American Ginseng.</title>
        <authorList>
            <person name="Fan S."/>
        </authorList>
    </citation>
    <scope>NUCLEOTIDE SEQUENCE</scope>
    <source>
        <strain evidence="5">SnTB1</strain>
    </source>
</reference>
<feature type="repeat" description="ANK" evidence="3">
    <location>
        <begin position="564"/>
        <end position="592"/>
    </location>
</feature>
<evidence type="ECO:0000256" key="1">
    <source>
        <dbReference type="ARBA" id="ARBA00022737"/>
    </source>
</evidence>
<dbReference type="AlphaFoldDB" id="A0A9X0AIA4"/>
<dbReference type="Pfam" id="PF12796">
    <property type="entry name" value="Ank_2"/>
    <property type="match status" value="3"/>
</dbReference>
<dbReference type="PROSITE" id="PS50088">
    <property type="entry name" value="ANK_REPEAT"/>
    <property type="match status" value="6"/>
</dbReference>
<gene>
    <name evidence="5" type="ORF">OCU04_008551</name>
</gene>
<comment type="caution">
    <text evidence="5">The sequence shown here is derived from an EMBL/GenBank/DDBJ whole genome shotgun (WGS) entry which is preliminary data.</text>
</comment>
<organism evidence="5 6">
    <name type="scientific">Sclerotinia nivalis</name>
    <dbReference type="NCBI Taxonomy" id="352851"/>
    <lineage>
        <taxon>Eukaryota</taxon>
        <taxon>Fungi</taxon>
        <taxon>Dikarya</taxon>
        <taxon>Ascomycota</taxon>
        <taxon>Pezizomycotina</taxon>
        <taxon>Leotiomycetes</taxon>
        <taxon>Helotiales</taxon>
        <taxon>Sclerotiniaceae</taxon>
        <taxon>Sclerotinia</taxon>
    </lineage>
</organism>
<evidence type="ECO:0000256" key="3">
    <source>
        <dbReference type="PROSITE-ProRule" id="PRU00023"/>
    </source>
</evidence>
<name>A0A9X0AIA4_9HELO</name>
<dbReference type="SUPFAM" id="SSF48403">
    <property type="entry name" value="Ankyrin repeat"/>
    <property type="match status" value="2"/>
</dbReference>
<dbReference type="SMART" id="SM00248">
    <property type="entry name" value="ANK"/>
    <property type="match status" value="11"/>
</dbReference>
<dbReference type="PANTHER" id="PTHR24198">
    <property type="entry name" value="ANKYRIN REPEAT AND PROTEIN KINASE DOMAIN-CONTAINING PROTEIN"/>
    <property type="match status" value="1"/>
</dbReference>
<dbReference type="Gene3D" id="1.25.40.20">
    <property type="entry name" value="Ankyrin repeat-containing domain"/>
    <property type="match status" value="4"/>
</dbReference>
<feature type="repeat" description="ANK" evidence="3">
    <location>
        <begin position="371"/>
        <end position="399"/>
    </location>
</feature>
<feature type="compositionally biased region" description="Basic and acidic residues" evidence="4">
    <location>
        <begin position="738"/>
        <end position="749"/>
    </location>
</feature>
<feature type="repeat" description="ANK" evidence="3">
    <location>
        <begin position="464"/>
        <end position="492"/>
    </location>
</feature>
<feature type="region of interest" description="Disordered" evidence="4">
    <location>
        <begin position="736"/>
        <end position="760"/>
    </location>
</feature>
<keyword evidence="2 3" id="KW-0040">ANK repeat</keyword>
<dbReference type="InterPro" id="IPR002110">
    <property type="entry name" value="Ankyrin_rpt"/>
</dbReference>
<feature type="repeat" description="ANK" evidence="3">
    <location>
        <begin position="132"/>
        <end position="164"/>
    </location>
</feature>
<protein>
    <submittedName>
        <fullName evidence="5">Uncharacterized protein</fullName>
    </submittedName>
</protein>
<dbReference type="Proteomes" id="UP001152300">
    <property type="component" value="Unassembled WGS sequence"/>
</dbReference>
<evidence type="ECO:0000256" key="4">
    <source>
        <dbReference type="SAM" id="MobiDB-lite"/>
    </source>
</evidence>
<feature type="repeat" description="ANK" evidence="3">
    <location>
        <begin position="592"/>
        <end position="624"/>
    </location>
</feature>
<evidence type="ECO:0000313" key="5">
    <source>
        <dbReference type="EMBL" id="KAJ8063321.1"/>
    </source>
</evidence>
<dbReference type="PANTHER" id="PTHR24198:SF165">
    <property type="entry name" value="ANKYRIN REPEAT-CONTAINING PROTEIN-RELATED"/>
    <property type="match status" value="1"/>
</dbReference>
<keyword evidence="6" id="KW-1185">Reference proteome</keyword>
<dbReference type="Pfam" id="PF00023">
    <property type="entry name" value="Ank"/>
    <property type="match status" value="1"/>
</dbReference>
<dbReference type="InterPro" id="IPR036770">
    <property type="entry name" value="Ankyrin_rpt-contain_sf"/>
</dbReference>
<keyword evidence="1" id="KW-0677">Repeat</keyword>
<proteinExistence type="predicted"/>
<evidence type="ECO:0000313" key="6">
    <source>
        <dbReference type="Proteomes" id="UP001152300"/>
    </source>
</evidence>